<dbReference type="SUPFAM" id="SSF50249">
    <property type="entry name" value="Nucleic acid-binding proteins"/>
    <property type="match status" value="1"/>
</dbReference>
<proteinExistence type="predicted"/>
<gene>
    <name evidence="4" type="ORF">M378DRAFT_158771</name>
</gene>
<evidence type="ECO:0000313" key="4">
    <source>
        <dbReference type="EMBL" id="KIL68230.1"/>
    </source>
</evidence>
<dbReference type="PANTHER" id="PTHR10302">
    <property type="entry name" value="SINGLE-STRANDED DNA-BINDING PROTEIN"/>
    <property type="match status" value="1"/>
</dbReference>
<dbReference type="Gene3D" id="2.40.50.140">
    <property type="entry name" value="Nucleic acid-binding proteins"/>
    <property type="match status" value="1"/>
</dbReference>
<evidence type="ECO:0000256" key="2">
    <source>
        <dbReference type="PROSITE-ProRule" id="PRU00252"/>
    </source>
</evidence>
<dbReference type="AlphaFoldDB" id="A0A0C2SXJ6"/>
<evidence type="ECO:0000256" key="3">
    <source>
        <dbReference type="SAM" id="MobiDB-lite"/>
    </source>
</evidence>
<dbReference type="GO" id="GO:0042645">
    <property type="term" value="C:mitochondrial nucleoid"/>
    <property type="evidence" value="ECO:0007669"/>
    <property type="project" value="TreeGrafter"/>
</dbReference>
<dbReference type="CDD" id="cd04496">
    <property type="entry name" value="SSB_OBF"/>
    <property type="match status" value="1"/>
</dbReference>
<dbReference type="OrthoDB" id="1078367at2759"/>
<reference evidence="4 5" key="1">
    <citation type="submission" date="2014-04" db="EMBL/GenBank/DDBJ databases">
        <title>Evolutionary Origins and Diversification of the Mycorrhizal Mutualists.</title>
        <authorList>
            <consortium name="DOE Joint Genome Institute"/>
            <consortium name="Mycorrhizal Genomics Consortium"/>
            <person name="Kohler A."/>
            <person name="Kuo A."/>
            <person name="Nagy L.G."/>
            <person name="Floudas D."/>
            <person name="Copeland A."/>
            <person name="Barry K.W."/>
            <person name="Cichocki N."/>
            <person name="Veneault-Fourrey C."/>
            <person name="LaButti K."/>
            <person name="Lindquist E.A."/>
            <person name="Lipzen A."/>
            <person name="Lundell T."/>
            <person name="Morin E."/>
            <person name="Murat C."/>
            <person name="Riley R."/>
            <person name="Ohm R."/>
            <person name="Sun H."/>
            <person name="Tunlid A."/>
            <person name="Henrissat B."/>
            <person name="Grigoriev I.V."/>
            <person name="Hibbett D.S."/>
            <person name="Martin F."/>
        </authorList>
    </citation>
    <scope>NUCLEOTIDE SEQUENCE [LARGE SCALE GENOMIC DNA]</scope>
    <source>
        <strain evidence="4 5">Koide BX008</strain>
    </source>
</reference>
<dbReference type="InterPro" id="IPR011344">
    <property type="entry name" value="ssDNA-bd"/>
</dbReference>
<dbReference type="PANTHER" id="PTHR10302:SF0">
    <property type="entry name" value="SINGLE-STRANDED DNA-BINDING PROTEIN, MITOCHONDRIAL"/>
    <property type="match status" value="1"/>
</dbReference>
<dbReference type="InParanoid" id="A0A0C2SXJ6"/>
<dbReference type="GO" id="GO:0003697">
    <property type="term" value="F:single-stranded DNA binding"/>
    <property type="evidence" value="ECO:0007669"/>
    <property type="project" value="InterPro"/>
</dbReference>
<dbReference type="STRING" id="946122.A0A0C2SXJ6"/>
<feature type="region of interest" description="Disordered" evidence="3">
    <location>
        <begin position="133"/>
        <end position="156"/>
    </location>
</feature>
<sequence length="156" mass="17882">MLSSIRVAFPRAFSIRGFSTTSPRSSDVSKLTLVGTLIRDPETRQTKNEKEYVMYTVATQNYPPPPLDANGERRPTTSTFHRLLSFNEHANRFLQTLRKGTKVYVEANYELREPEQGADPTTPQGQRQIFLRHENMRVLSTPKRPEVVEEAQTENS</sequence>
<evidence type="ECO:0000256" key="1">
    <source>
        <dbReference type="ARBA" id="ARBA00023125"/>
    </source>
</evidence>
<keyword evidence="5" id="KW-1185">Reference proteome</keyword>
<dbReference type="InterPro" id="IPR000424">
    <property type="entry name" value="Primosome_PriB/ssb"/>
</dbReference>
<dbReference type="GO" id="GO:0006264">
    <property type="term" value="P:mitochondrial DNA replication"/>
    <property type="evidence" value="ECO:0007669"/>
    <property type="project" value="TreeGrafter"/>
</dbReference>
<dbReference type="InterPro" id="IPR012340">
    <property type="entry name" value="NA-bd_OB-fold"/>
</dbReference>
<evidence type="ECO:0008006" key="6">
    <source>
        <dbReference type="Google" id="ProtNLM"/>
    </source>
</evidence>
<organism evidence="4 5">
    <name type="scientific">Amanita muscaria (strain Koide BX008)</name>
    <dbReference type="NCBI Taxonomy" id="946122"/>
    <lineage>
        <taxon>Eukaryota</taxon>
        <taxon>Fungi</taxon>
        <taxon>Dikarya</taxon>
        <taxon>Basidiomycota</taxon>
        <taxon>Agaricomycotina</taxon>
        <taxon>Agaricomycetes</taxon>
        <taxon>Agaricomycetidae</taxon>
        <taxon>Agaricales</taxon>
        <taxon>Pluteineae</taxon>
        <taxon>Amanitaceae</taxon>
        <taxon>Amanita</taxon>
    </lineage>
</organism>
<dbReference type="EMBL" id="KN818229">
    <property type="protein sequence ID" value="KIL68230.1"/>
    <property type="molecule type" value="Genomic_DNA"/>
</dbReference>
<keyword evidence="1 2" id="KW-0238">DNA-binding</keyword>
<dbReference type="PROSITE" id="PS50935">
    <property type="entry name" value="SSB"/>
    <property type="match status" value="1"/>
</dbReference>
<protein>
    <recommendedName>
        <fullName evidence="6">Nucleic acid-binding protein</fullName>
    </recommendedName>
</protein>
<name>A0A0C2SXJ6_AMAMK</name>
<accession>A0A0C2SXJ6</accession>
<dbReference type="FunCoup" id="A0A0C2SXJ6">
    <property type="interactions" value="31"/>
</dbReference>
<dbReference type="Pfam" id="PF00436">
    <property type="entry name" value="SSB"/>
    <property type="match status" value="1"/>
</dbReference>
<dbReference type="HOGENOM" id="CLU_126647_2_0_1"/>
<evidence type="ECO:0000313" key="5">
    <source>
        <dbReference type="Proteomes" id="UP000054549"/>
    </source>
</evidence>
<dbReference type="Proteomes" id="UP000054549">
    <property type="component" value="Unassembled WGS sequence"/>
</dbReference>